<gene>
    <name evidence="1" type="ORF">ABMA27_011828</name>
</gene>
<dbReference type="Proteomes" id="UP001549920">
    <property type="component" value="Unassembled WGS sequence"/>
</dbReference>
<protein>
    <submittedName>
        <fullName evidence="1">Uncharacterized protein</fullName>
    </submittedName>
</protein>
<accession>A0ABR3IHS6</accession>
<proteinExistence type="predicted"/>
<comment type="caution">
    <text evidence="1">The sequence shown here is derived from an EMBL/GenBank/DDBJ whole genome shotgun (WGS) entry which is preliminary data.</text>
</comment>
<reference evidence="1 2" key="1">
    <citation type="submission" date="2024-06" db="EMBL/GenBank/DDBJ databases">
        <title>A chromosome-level genome assembly of beet webworm, Loxostege sticticalis.</title>
        <authorList>
            <person name="Zhang Y."/>
        </authorList>
    </citation>
    <scope>NUCLEOTIDE SEQUENCE [LARGE SCALE GENOMIC DNA]</scope>
    <source>
        <strain evidence="1">AQ026</strain>
        <tissue evidence="1">Whole body</tissue>
    </source>
</reference>
<name>A0ABR3IHS6_LOXSC</name>
<dbReference type="EMBL" id="JBEUOH010000003">
    <property type="protein sequence ID" value="KAL0895778.1"/>
    <property type="molecule type" value="Genomic_DNA"/>
</dbReference>
<organism evidence="1 2">
    <name type="scientific">Loxostege sticticalis</name>
    <name type="common">Beet webworm moth</name>
    <dbReference type="NCBI Taxonomy" id="481309"/>
    <lineage>
        <taxon>Eukaryota</taxon>
        <taxon>Metazoa</taxon>
        <taxon>Ecdysozoa</taxon>
        <taxon>Arthropoda</taxon>
        <taxon>Hexapoda</taxon>
        <taxon>Insecta</taxon>
        <taxon>Pterygota</taxon>
        <taxon>Neoptera</taxon>
        <taxon>Endopterygota</taxon>
        <taxon>Lepidoptera</taxon>
        <taxon>Glossata</taxon>
        <taxon>Ditrysia</taxon>
        <taxon>Pyraloidea</taxon>
        <taxon>Crambidae</taxon>
        <taxon>Pyraustinae</taxon>
        <taxon>Loxostege</taxon>
    </lineage>
</organism>
<keyword evidence="2" id="KW-1185">Reference proteome</keyword>
<evidence type="ECO:0000313" key="2">
    <source>
        <dbReference type="Proteomes" id="UP001549920"/>
    </source>
</evidence>
<evidence type="ECO:0000313" key="1">
    <source>
        <dbReference type="EMBL" id="KAL0895778.1"/>
    </source>
</evidence>
<sequence>MATAQIVLVIEVMYFFEIFASGNSSGNLSTIPCPYLRNSPPLNVQDLVGSWLTVYTQPKAIDCFTLHIRATTDLEREQYVIKYGNFSGRVTWDTCFLEVESPLGKHFLQGNGSEAGVLENVIVSRGENGKFIVHDQSADQWTVYGRRGSEVLVMRDCMGEAAAAFARAPYWPSADELYAILHRSGIAPLAHGRVLCEPRDLPSNQLTISRYISYRN</sequence>